<organism evidence="5 6">
    <name type="scientific">Ammoniphilus resinae</name>
    <dbReference type="NCBI Taxonomy" id="861532"/>
    <lineage>
        <taxon>Bacteria</taxon>
        <taxon>Bacillati</taxon>
        <taxon>Bacillota</taxon>
        <taxon>Bacilli</taxon>
        <taxon>Bacillales</taxon>
        <taxon>Paenibacillaceae</taxon>
        <taxon>Aneurinibacillus group</taxon>
        <taxon>Ammoniphilus</taxon>
    </lineage>
</organism>
<reference evidence="5 6" key="1">
    <citation type="submission" date="2021-03" db="EMBL/GenBank/DDBJ databases">
        <title>Genomic Encyclopedia of Type Strains, Phase IV (KMG-IV): sequencing the most valuable type-strain genomes for metagenomic binning, comparative biology and taxonomic classification.</title>
        <authorList>
            <person name="Goeker M."/>
        </authorList>
    </citation>
    <scope>NUCLEOTIDE SEQUENCE [LARGE SCALE GENOMIC DNA]</scope>
    <source>
        <strain evidence="5 6">DSM 24738</strain>
    </source>
</reference>
<keyword evidence="4" id="KW-0408">Iron</keyword>
<keyword evidence="2 4" id="KW-0349">Heme</keyword>
<evidence type="ECO:0000256" key="1">
    <source>
        <dbReference type="ARBA" id="ARBA00010617"/>
    </source>
</evidence>
<dbReference type="PANTHER" id="PTHR46696:SF1">
    <property type="entry name" value="CYTOCHROME P450 YJIB-RELATED"/>
    <property type="match status" value="1"/>
</dbReference>
<evidence type="ECO:0000256" key="4">
    <source>
        <dbReference type="RuleBase" id="RU000461"/>
    </source>
</evidence>
<dbReference type="InterPro" id="IPR017972">
    <property type="entry name" value="Cyt_P450_CS"/>
</dbReference>
<accession>A0ABS4GPA6</accession>
<keyword evidence="6" id="KW-1185">Reference proteome</keyword>
<dbReference type="InterPro" id="IPR036396">
    <property type="entry name" value="Cyt_P450_sf"/>
</dbReference>
<dbReference type="SUPFAM" id="SSF48264">
    <property type="entry name" value="Cytochrome P450"/>
    <property type="match status" value="1"/>
</dbReference>
<dbReference type="InterPro" id="IPR002397">
    <property type="entry name" value="Cyt_P450_B"/>
</dbReference>
<dbReference type="Gene3D" id="1.10.630.10">
    <property type="entry name" value="Cytochrome P450"/>
    <property type="match status" value="1"/>
</dbReference>
<protein>
    <submittedName>
        <fullName evidence="5">Cytochrome P450</fullName>
    </submittedName>
</protein>
<keyword evidence="4" id="KW-0560">Oxidoreductase</keyword>
<evidence type="ECO:0000256" key="2">
    <source>
        <dbReference type="ARBA" id="ARBA00022617"/>
    </source>
</evidence>
<dbReference type="InterPro" id="IPR001128">
    <property type="entry name" value="Cyt_P450"/>
</dbReference>
<dbReference type="PROSITE" id="PS00086">
    <property type="entry name" value="CYTOCHROME_P450"/>
    <property type="match status" value="1"/>
</dbReference>
<gene>
    <name evidence="5" type="ORF">J2Z37_002106</name>
</gene>
<keyword evidence="3 4" id="KW-0503">Monooxygenase</keyword>
<dbReference type="PRINTS" id="PR00385">
    <property type="entry name" value="P450"/>
</dbReference>
<comment type="caution">
    <text evidence="5">The sequence shown here is derived from an EMBL/GenBank/DDBJ whole genome shotgun (WGS) entry which is preliminary data.</text>
</comment>
<keyword evidence="4" id="KW-0479">Metal-binding</keyword>
<dbReference type="Proteomes" id="UP001519343">
    <property type="component" value="Unassembled WGS sequence"/>
</dbReference>
<dbReference type="PANTHER" id="PTHR46696">
    <property type="entry name" value="P450, PUTATIVE (EUROFUNG)-RELATED"/>
    <property type="match status" value="1"/>
</dbReference>
<name>A0ABS4GPA6_9BACL</name>
<dbReference type="CDD" id="cd11032">
    <property type="entry name" value="P450_EryK-like"/>
    <property type="match status" value="1"/>
</dbReference>
<sequence>MDLSPNTQLTGLAIPVEGMHTREERLNPFPWFEKMRKTSPVTYDEHRSSWDLFRYDDIVAILKDPVTFSSVRPTAGPVLLGSIIGMDPPKHHQMRNIVSKAFTPKAISELEPRIAEVVHELVNPLKTKQQMDLIHDISYPLPVIVIAELLGVPPEDRQLFKDWSDVIVKMPEDSTENEVQSFFRERQKTRQELDDYFMKVVTERRKNPREDLISRLVHAEVDGQHLTDHEIMEFCILLLAAGNETTTNLISNAIRKFIEEPHLQEQLRQQPELMEKAIEEILRYYSPVLATNRVVTKDTEIGGKQIKKGDQVIAWIASANRDENKFPVADQFKVDRTPNQHLAFGNGAHFCLGAPLARLEARVALPIILSSFHNMEFPEGTELTPIPSTFVYGVKALPVQYNPATIH</sequence>
<comment type="similarity">
    <text evidence="1 4">Belongs to the cytochrome P450 family.</text>
</comment>
<proteinExistence type="inferred from homology"/>
<evidence type="ECO:0000313" key="5">
    <source>
        <dbReference type="EMBL" id="MBP1932105.1"/>
    </source>
</evidence>
<dbReference type="RefSeq" id="WP_209810172.1">
    <property type="nucleotide sequence ID" value="NZ_JAGGKT010000005.1"/>
</dbReference>
<dbReference type="PRINTS" id="PR00359">
    <property type="entry name" value="BP450"/>
</dbReference>
<evidence type="ECO:0000256" key="3">
    <source>
        <dbReference type="ARBA" id="ARBA00023033"/>
    </source>
</evidence>
<dbReference type="EMBL" id="JAGGKT010000005">
    <property type="protein sequence ID" value="MBP1932105.1"/>
    <property type="molecule type" value="Genomic_DNA"/>
</dbReference>
<evidence type="ECO:0000313" key="6">
    <source>
        <dbReference type="Proteomes" id="UP001519343"/>
    </source>
</evidence>
<dbReference type="Pfam" id="PF00067">
    <property type="entry name" value="p450"/>
    <property type="match status" value="1"/>
</dbReference>